<feature type="transmembrane region" description="Helical" evidence="5">
    <location>
        <begin position="149"/>
        <end position="174"/>
    </location>
</feature>
<evidence type="ECO:0000256" key="4">
    <source>
        <dbReference type="ARBA" id="ARBA00023136"/>
    </source>
</evidence>
<keyword evidence="2 5" id="KW-0812">Transmembrane</keyword>
<protein>
    <recommendedName>
        <fullName evidence="8">Isoprenylcysteine carboxyl methyltransferase (ICMT) family protein</fullName>
    </recommendedName>
</protein>
<dbReference type="Gene3D" id="1.20.120.1630">
    <property type="match status" value="1"/>
</dbReference>
<gene>
    <name evidence="6" type="ORF">MBCUR_05690</name>
</gene>
<dbReference type="Pfam" id="PF04191">
    <property type="entry name" value="PEMT"/>
    <property type="match status" value="1"/>
</dbReference>
<keyword evidence="4 5" id="KW-0472">Membrane</keyword>
<dbReference type="Proteomes" id="UP000077245">
    <property type="component" value="Unassembled WGS sequence"/>
</dbReference>
<evidence type="ECO:0000256" key="5">
    <source>
        <dbReference type="SAM" id="Phobius"/>
    </source>
</evidence>
<evidence type="ECO:0000256" key="1">
    <source>
        <dbReference type="ARBA" id="ARBA00004127"/>
    </source>
</evidence>
<dbReference type="OrthoDB" id="148346at2157"/>
<organism evidence="6 7">
    <name type="scientific">Methanobrevibacter curvatus</name>
    <dbReference type="NCBI Taxonomy" id="49547"/>
    <lineage>
        <taxon>Archaea</taxon>
        <taxon>Methanobacteriati</taxon>
        <taxon>Methanobacteriota</taxon>
        <taxon>Methanomada group</taxon>
        <taxon>Methanobacteria</taxon>
        <taxon>Methanobacteriales</taxon>
        <taxon>Methanobacteriaceae</taxon>
        <taxon>Methanobrevibacter</taxon>
    </lineage>
</organism>
<dbReference type="AlphaFoldDB" id="A0A166CBS1"/>
<dbReference type="PATRIC" id="fig|49547.3.peg.595"/>
<dbReference type="STRING" id="49547.MBCUR_05690"/>
<accession>A0A166CBS1</accession>
<feature type="transmembrane region" description="Helical" evidence="5">
    <location>
        <begin position="6"/>
        <end position="25"/>
    </location>
</feature>
<proteinExistence type="predicted"/>
<evidence type="ECO:0000313" key="7">
    <source>
        <dbReference type="Proteomes" id="UP000077245"/>
    </source>
</evidence>
<dbReference type="GO" id="GO:0012505">
    <property type="term" value="C:endomembrane system"/>
    <property type="evidence" value="ECO:0007669"/>
    <property type="project" value="UniProtKB-SubCell"/>
</dbReference>
<evidence type="ECO:0000256" key="2">
    <source>
        <dbReference type="ARBA" id="ARBA00022692"/>
    </source>
</evidence>
<evidence type="ECO:0008006" key="8">
    <source>
        <dbReference type="Google" id="ProtNLM"/>
    </source>
</evidence>
<evidence type="ECO:0000256" key="3">
    <source>
        <dbReference type="ARBA" id="ARBA00022989"/>
    </source>
</evidence>
<keyword evidence="7" id="KW-1185">Reference proteome</keyword>
<dbReference type="GO" id="GO:0016740">
    <property type="term" value="F:transferase activity"/>
    <property type="evidence" value="ECO:0007669"/>
    <property type="project" value="UniProtKB-ARBA"/>
</dbReference>
<comment type="caution">
    <text evidence="6">The sequence shown here is derived from an EMBL/GenBank/DDBJ whole genome shotgun (WGS) entry which is preliminary data.</text>
</comment>
<dbReference type="RefSeq" id="WP_067089941.1">
    <property type="nucleotide sequence ID" value="NZ_LWMV01000105.1"/>
</dbReference>
<evidence type="ECO:0000313" key="6">
    <source>
        <dbReference type="EMBL" id="KZX14345.1"/>
    </source>
</evidence>
<keyword evidence="3 5" id="KW-1133">Transmembrane helix</keyword>
<sequence length="204" mass="23966">MHNFLLILNLILFYLIFFGRTFLLARQGVKVIVVDEGLKYKSKVQAILEKLAIPFLIIYGAVIFLFSIEFKIISINFINLSIINFYSIYRIFSITGLTFTYLAIIIFVLALYYFDNSWRVGIDNQNQGELITNGIFKFSRNPVFLSMNLFFIGVFLVFPNILFLLVTIALLVAIHRIILNEEKHLLKHYGEDYIKYQKQTNRYF</sequence>
<reference evidence="6 7" key="1">
    <citation type="submission" date="2016-04" db="EMBL/GenBank/DDBJ databases">
        <title>Genome sequence of Methanobrevibacter curvatus DSM 11111.</title>
        <authorList>
            <person name="Poehlein A."/>
            <person name="Seedorf H."/>
            <person name="Daniel R."/>
        </authorList>
    </citation>
    <scope>NUCLEOTIDE SEQUENCE [LARGE SCALE GENOMIC DNA]</scope>
    <source>
        <strain evidence="6 7">DSM 11111</strain>
    </source>
</reference>
<dbReference type="EMBL" id="LWMV01000105">
    <property type="protein sequence ID" value="KZX14345.1"/>
    <property type="molecule type" value="Genomic_DNA"/>
</dbReference>
<name>A0A166CBS1_9EURY</name>
<feature type="transmembrane region" description="Helical" evidence="5">
    <location>
        <begin position="96"/>
        <end position="114"/>
    </location>
</feature>
<dbReference type="PANTHER" id="PTHR12714:SF9">
    <property type="entry name" value="PROTEIN-S-ISOPRENYLCYSTEINE O-METHYLTRANSFERASE"/>
    <property type="match status" value="1"/>
</dbReference>
<dbReference type="PANTHER" id="PTHR12714">
    <property type="entry name" value="PROTEIN-S ISOPRENYLCYSTEINE O-METHYLTRANSFERASE"/>
    <property type="match status" value="1"/>
</dbReference>
<dbReference type="InterPro" id="IPR007318">
    <property type="entry name" value="Phopholipid_MeTrfase"/>
</dbReference>
<comment type="subcellular location">
    <subcellularLocation>
        <location evidence="1">Endomembrane system</location>
        <topology evidence="1">Multi-pass membrane protein</topology>
    </subcellularLocation>
</comment>